<protein>
    <recommendedName>
        <fullName evidence="2">tRNA-guanine(15) transglycosylase-like domain-containing protein</fullName>
    </recommendedName>
</protein>
<feature type="domain" description="tRNA-guanine(15) transglycosylase-like" evidence="2">
    <location>
        <begin position="182"/>
        <end position="410"/>
    </location>
</feature>
<evidence type="ECO:0000256" key="1">
    <source>
        <dbReference type="SAM" id="MobiDB-lite"/>
    </source>
</evidence>
<dbReference type="OrthoDB" id="27601at2759"/>
<feature type="region of interest" description="Disordered" evidence="1">
    <location>
        <begin position="137"/>
        <end position="170"/>
    </location>
</feature>
<proteinExistence type="predicted"/>
<feature type="region of interest" description="Disordered" evidence="1">
    <location>
        <begin position="431"/>
        <end position="470"/>
    </location>
</feature>
<dbReference type="Gene3D" id="3.20.20.105">
    <property type="entry name" value="Queuine tRNA-ribosyltransferase-like"/>
    <property type="match status" value="1"/>
</dbReference>
<dbReference type="GO" id="GO:0006400">
    <property type="term" value="P:tRNA modification"/>
    <property type="evidence" value="ECO:0007669"/>
    <property type="project" value="InterPro"/>
</dbReference>
<feature type="domain" description="tRNA-guanine(15) transglycosylase-like" evidence="2">
    <location>
        <begin position="21"/>
        <end position="137"/>
    </location>
</feature>
<dbReference type="InterPro" id="IPR050852">
    <property type="entry name" value="Queuine_tRNA-ribosyltrfase"/>
</dbReference>
<dbReference type="NCBIfam" id="TIGR00449">
    <property type="entry name" value="tgt_general"/>
    <property type="match status" value="1"/>
</dbReference>
<comment type="caution">
    <text evidence="3">The sequence shown here is derived from an EMBL/GenBank/DDBJ whole genome shotgun (WGS) entry which is preliminary data.</text>
</comment>
<evidence type="ECO:0000259" key="2">
    <source>
        <dbReference type="Pfam" id="PF01702"/>
    </source>
</evidence>
<dbReference type="SUPFAM" id="SSF51713">
    <property type="entry name" value="tRNA-guanine transglycosylase"/>
    <property type="match status" value="1"/>
</dbReference>
<evidence type="ECO:0000313" key="3">
    <source>
        <dbReference type="EMBL" id="KAG2449659.1"/>
    </source>
</evidence>
<feature type="compositionally biased region" description="Basic residues" evidence="1">
    <location>
        <begin position="461"/>
        <end position="470"/>
    </location>
</feature>
<reference evidence="3" key="1">
    <citation type="journal article" date="2020" name="bioRxiv">
        <title>Comparative genomics of Chlamydomonas.</title>
        <authorList>
            <person name="Craig R.J."/>
            <person name="Hasan A.R."/>
            <person name="Ness R.W."/>
            <person name="Keightley P.D."/>
        </authorList>
    </citation>
    <scope>NUCLEOTIDE SEQUENCE</scope>
    <source>
        <strain evidence="3">CCAP 11/173</strain>
    </source>
</reference>
<sequence length="470" mass="48789">MLAAVTPPVQGVQLSVMQFLENPDAATLRQFGRGGRAFLGLGRYPVLASNRDPTMYEFGTRPSSEKEVHVCIHSGGHMVGPAKYMDTVAALQPDLFVTLCDEITADSRSKRIATSARRTAAWLGTCLELAEQYSQEQQQQQQQPQQEQEAGAQGSGQAAGAAGATEGNAAAAPGPLAGSLALAALTGGALPAERSRAAKAIGDRPGIAGYAICGLGTGEDPAQRPQLIAASLQGLGLAPEVAAGRLVFASGVVGGPDELLEAVAAGVDLMDCGFVAQVTTAGYALTFPLRPPPGWQQPGDAPTAAPGEARAAAGAAGVGPDVALGSDDTKMNLWSTAYRLDKGPLLPGCGCFACRRHSRAYLHHLLNAHEMLAEVLLEAHNTSHMNAFCQAIREAIAEGRFQQYRAWFRSLRAAPLVEVAAGAAGAKRRAEQEAEAEAAGVEEAARPAEEGAEGGGFGKRPAGRSKWVRV</sequence>
<dbReference type="EMBL" id="JAEHOD010000013">
    <property type="protein sequence ID" value="KAG2449659.1"/>
    <property type="molecule type" value="Genomic_DNA"/>
</dbReference>
<accession>A0A835WLZ5</accession>
<dbReference type="InterPro" id="IPR002616">
    <property type="entry name" value="tRNA_ribo_trans-like"/>
</dbReference>
<dbReference type="Pfam" id="PF01702">
    <property type="entry name" value="TGT"/>
    <property type="match status" value="2"/>
</dbReference>
<gene>
    <name evidence="3" type="ORF">HYH02_005189</name>
</gene>
<dbReference type="InterPro" id="IPR036511">
    <property type="entry name" value="TGT-like_sf"/>
</dbReference>
<dbReference type="AlphaFoldDB" id="A0A835WLZ5"/>
<name>A0A835WLZ5_9CHLO</name>
<dbReference type="Proteomes" id="UP000613740">
    <property type="component" value="Unassembled WGS sequence"/>
</dbReference>
<evidence type="ECO:0000313" key="4">
    <source>
        <dbReference type="Proteomes" id="UP000613740"/>
    </source>
</evidence>
<dbReference type="PANTHER" id="PTHR46064">
    <property type="entry name" value="QUEUINE TRNA-RIBOSYLTRANSFERASE ACCESSORY SUBUNIT 2"/>
    <property type="match status" value="1"/>
</dbReference>
<keyword evidence="4" id="KW-1185">Reference proteome</keyword>
<dbReference type="PANTHER" id="PTHR46064:SF1">
    <property type="entry name" value="QUEUINE TRNA-RIBOSYLTRANSFERASE ACCESSORY SUBUNIT 2"/>
    <property type="match status" value="1"/>
</dbReference>
<organism evidence="3 4">
    <name type="scientific">Chlamydomonas schloesseri</name>
    <dbReference type="NCBI Taxonomy" id="2026947"/>
    <lineage>
        <taxon>Eukaryota</taxon>
        <taxon>Viridiplantae</taxon>
        <taxon>Chlorophyta</taxon>
        <taxon>core chlorophytes</taxon>
        <taxon>Chlorophyceae</taxon>
        <taxon>CS clade</taxon>
        <taxon>Chlamydomonadales</taxon>
        <taxon>Chlamydomonadaceae</taxon>
        <taxon>Chlamydomonas</taxon>
    </lineage>
</organism>